<keyword evidence="2" id="KW-1185">Reference proteome</keyword>
<dbReference type="AlphaFoldDB" id="A0A0M8MIJ1"/>
<dbReference type="Proteomes" id="UP000037755">
    <property type="component" value="Unassembled WGS sequence"/>
</dbReference>
<comment type="caution">
    <text evidence="1">The sequence shown here is derived from an EMBL/GenBank/DDBJ whole genome shotgun (WGS) entry which is preliminary data.</text>
</comment>
<dbReference type="EMBL" id="LIYD01000005">
    <property type="protein sequence ID" value="KOS06941.1"/>
    <property type="molecule type" value="Genomic_DNA"/>
</dbReference>
<dbReference type="STRING" id="1202724.AM493_13545"/>
<dbReference type="RefSeq" id="WP_054408566.1">
    <property type="nucleotide sequence ID" value="NZ_FOYA01000009.1"/>
</dbReference>
<reference evidence="1 2" key="1">
    <citation type="submission" date="2015-08" db="EMBL/GenBank/DDBJ databases">
        <title>Whole genome sequence of Flavobacterium akiainvivens IK-1T, from decaying Wikstroemia oahuensis, an endemic Hawaiian shrub.</title>
        <authorList>
            <person name="Wan X."/>
            <person name="Hou S."/>
            <person name="Saito J."/>
            <person name="Donachie S."/>
        </authorList>
    </citation>
    <scope>NUCLEOTIDE SEQUENCE [LARGE SCALE GENOMIC DNA]</scope>
    <source>
        <strain evidence="1 2">IK-1</strain>
    </source>
</reference>
<protein>
    <submittedName>
        <fullName evidence="1">Uncharacterized protein</fullName>
    </submittedName>
</protein>
<organism evidence="1 2">
    <name type="scientific">Flavobacterium akiainvivens</name>
    <dbReference type="NCBI Taxonomy" id="1202724"/>
    <lineage>
        <taxon>Bacteria</taxon>
        <taxon>Pseudomonadati</taxon>
        <taxon>Bacteroidota</taxon>
        <taxon>Flavobacteriia</taxon>
        <taxon>Flavobacteriales</taxon>
        <taxon>Flavobacteriaceae</taxon>
        <taxon>Flavobacterium</taxon>
    </lineage>
</organism>
<dbReference type="OrthoDB" id="680081at2"/>
<sequence length="87" mass="10327">MRGYEYGHYPGMYKYRWNGFKIDTVEYVYADTVVRNKYYITSRSANNLPPEKESGIKRIIYKLPAEYKNIDFDYASHIISSHEKSGK</sequence>
<name>A0A0M8MIJ1_9FLAO</name>
<evidence type="ECO:0000313" key="2">
    <source>
        <dbReference type="Proteomes" id="UP000037755"/>
    </source>
</evidence>
<gene>
    <name evidence="1" type="ORF">AM493_13545</name>
</gene>
<proteinExistence type="predicted"/>
<accession>A0A0M8MIJ1</accession>
<evidence type="ECO:0000313" key="1">
    <source>
        <dbReference type="EMBL" id="KOS06941.1"/>
    </source>
</evidence>
<dbReference type="PATRIC" id="fig|1202724.3.peg.2805"/>